<dbReference type="GO" id="GO:0006281">
    <property type="term" value="P:DNA repair"/>
    <property type="evidence" value="ECO:0007669"/>
    <property type="project" value="UniProtKB-KW"/>
</dbReference>
<keyword evidence="6" id="KW-0227">DNA damage</keyword>
<dbReference type="NCBIfam" id="TIGR00614">
    <property type="entry name" value="recQ_fam"/>
    <property type="match status" value="1"/>
</dbReference>
<dbReference type="Proteomes" id="UP000656042">
    <property type="component" value="Unassembled WGS sequence"/>
</dbReference>
<dbReference type="Pfam" id="PF00271">
    <property type="entry name" value="Helicase_C"/>
    <property type="match status" value="1"/>
</dbReference>
<evidence type="ECO:0000313" key="22">
    <source>
        <dbReference type="Proteomes" id="UP000656042"/>
    </source>
</evidence>
<dbReference type="GO" id="GO:0009432">
    <property type="term" value="P:SOS response"/>
    <property type="evidence" value="ECO:0007669"/>
    <property type="project" value="UniProtKB-UniRule"/>
</dbReference>
<dbReference type="FunFam" id="3.40.50.300:FF:000296">
    <property type="entry name" value="ATP-dependent DNA helicase RecQ"/>
    <property type="match status" value="1"/>
</dbReference>
<dbReference type="CDD" id="cd17920">
    <property type="entry name" value="DEXHc_RecQ"/>
    <property type="match status" value="1"/>
</dbReference>
<dbReference type="Pfam" id="PF09382">
    <property type="entry name" value="RQC"/>
    <property type="match status" value="1"/>
</dbReference>
<keyword evidence="9" id="KW-0862">Zinc</keyword>
<evidence type="ECO:0000256" key="3">
    <source>
        <dbReference type="ARBA" id="ARBA00005446"/>
    </source>
</evidence>
<name>A0A8J3FRK8_9ACTN</name>
<dbReference type="PROSITE" id="PS51192">
    <property type="entry name" value="HELICASE_ATP_BIND_1"/>
    <property type="match status" value="1"/>
</dbReference>
<evidence type="ECO:0000256" key="11">
    <source>
        <dbReference type="ARBA" id="ARBA00023125"/>
    </source>
</evidence>
<comment type="catalytic activity">
    <reaction evidence="15">
        <text>Couples ATP hydrolysis with the unwinding of duplex DNA by translocating in the 3'-5' direction.</text>
        <dbReference type="EC" id="5.6.2.4"/>
    </reaction>
</comment>
<accession>A0A8J3FRK8</accession>
<dbReference type="GO" id="GO:0009378">
    <property type="term" value="F:four-way junction helicase activity"/>
    <property type="evidence" value="ECO:0007669"/>
    <property type="project" value="TreeGrafter"/>
</dbReference>
<dbReference type="GO" id="GO:0005737">
    <property type="term" value="C:cytoplasm"/>
    <property type="evidence" value="ECO:0007669"/>
    <property type="project" value="TreeGrafter"/>
</dbReference>
<dbReference type="EC" id="5.6.2.4" evidence="16"/>
<dbReference type="EMBL" id="BMMX01000028">
    <property type="protein sequence ID" value="GGL07803.1"/>
    <property type="molecule type" value="Genomic_DNA"/>
</dbReference>
<dbReference type="Pfam" id="PF00270">
    <property type="entry name" value="DEAD"/>
    <property type="match status" value="1"/>
</dbReference>
<dbReference type="GO" id="GO:0043138">
    <property type="term" value="F:3'-5' DNA helicase activity"/>
    <property type="evidence" value="ECO:0007669"/>
    <property type="project" value="UniProtKB-EC"/>
</dbReference>
<evidence type="ECO:0000256" key="2">
    <source>
        <dbReference type="ARBA" id="ARBA00001947"/>
    </source>
</evidence>
<keyword evidence="8 21" id="KW-0347">Helicase</keyword>
<evidence type="ECO:0000256" key="8">
    <source>
        <dbReference type="ARBA" id="ARBA00022806"/>
    </source>
</evidence>
<dbReference type="FunFam" id="3.40.50.300:FF:000156">
    <property type="entry name" value="ATP-dependent DNA helicase recQ"/>
    <property type="match status" value="1"/>
</dbReference>
<sequence>MTGQPTAPGAADVLHRVFGYREFRGDQREIVEHVIGGGDALVLMPTGGGKSLCYQIPALVRAGTGVVVSPLIALMQDQVDALRTLGVRAGFLNSTQDLDQRRATEQAFLDGELDLLYVAPEGLLTPGTQRLLDRGTIALFAIDEAHCVSQWGHDFRPDYLGLSMLHERWPQVPRIALTATATTATRDEIATRLRLTQARHFTASFDRPNIQYRIVPKNEPRRQLLEFLRGEHAGDAGIVYCLSRASVERTAEFLTAQGIPALPYHAGLDARVRATHQARFLREEGLVMVATIAFGMGIDKPDVRFVAHLDLPKSVEGYYQETGRAGRDGLPSTAWLAYGLQDVVQQRKLIDGSDGDLAFRRNAAAHLDAMLALCETVSCRRARLLAYFGQPGADACGNCDTCLNPPQSWDGTVAAQKFLSCVWRLQRERGQKFGAGQSIDILVGKQTEKVRQFRHEELSVFGVGADLRDAEWRAVVRQLLAAGLLTVEGDYGTLVLTEASDEVLRGGRQVMMRREPERVRPSRPKAAAAAASAELAPQAQPLFDRLRAWRAAVAKEQQLPAYVIFHDATLRAIAHLRPATLDQLGTVSGVGQSKLAKFGRQVLDTITEDGATGTEDGTEDGTAGLTPDRYSPSS</sequence>
<feature type="compositionally biased region" description="Low complexity" evidence="17">
    <location>
        <begin position="608"/>
        <end position="624"/>
    </location>
</feature>
<dbReference type="AlphaFoldDB" id="A0A8J3FRK8"/>
<organism evidence="21 22">
    <name type="scientific">Mangrovihabitans endophyticus</name>
    <dbReference type="NCBI Taxonomy" id="1751298"/>
    <lineage>
        <taxon>Bacteria</taxon>
        <taxon>Bacillati</taxon>
        <taxon>Actinomycetota</taxon>
        <taxon>Actinomycetes</taxon>
        <taxon>Micromonosporales</taxon>
        <taxon>Micromonosporaceae</taxon>
        <taxon>Mangrovihabitans</taxon>
    </lineage>
</organism>
<dbReference type="InterPro" id="IPR006293">
    <property type="entry name" value="DNA_helicase_ATP-dep_RecQ_bac"/>
</dbReference>
<reference evidence="21" key="2">
    <citation type="submission" date="2020-09" db="EMBL/GenBank/DDBJ databases">
        <authorList>
            <person name="Sun Q."/>
            <person name="Zhou Y."/>
        </authorList>
    </citation>
    <scope>NUCLEOTIDE SEQUENCE</scope>
    <source>
        <strain evidence="21">CGMCC 4.7299</strain>
    </source>
</reference>
<protein>
    <recommendedName>
        <fullName evidence="16">DNA helicase RecQ</fullName>
        <ecNumber evidence="16">5.6.2.4</ecNumber>
    </recommendedName>
</protein>
<dbReference type="NCBIfam" id="TIGR01389">
    <property type="entry name" value="recQ"/>
    <property type="match status" value="1"/>
</dbReference>
<feature type="domain" description="HRDC" evidence="18">
    <location>
        <begin position="536"/>
        <end position="616"/>
    </location>
</feature>
<keyword evidence="7" id="KW-0378">Hydrolase</keyword>
<dbReference type="GO" id="GO:0016787">
    <property type="term" value="F:hydrolase activity"/>
    <property type="evidence" value="ECO:0007669"/>
    <property type="project" value="UniProtKB-KW"/>
</dbReference>
<evidence type="ECO:0000256" key="7">
    <source>
        <dbReference type="ARBA" id="ARBA00022801"/>
    </source>
</evidence>
<dbReference type="InterPro" id="IPR004589">
    <property type="entry name" value="DNA_helicase_ATP-dep_RecQ"/>
</dbReference>
<evidence type="ECO:0000256" key="6">
    <source>
        <dbReference type="ARBA" id="ARBA00022763"/>
    </source>
</evidence>
<dbReference type="PANTHER" id="PTHR13710">
    <property type="entry name" value="DNA HELICASE RECQ FAMILY MEMBER"/>
    <property type="match status" value="1"/>
</dbReference>
<comment type="cofactor">
    <cofactor evidence="2">
        <name>Zn(2+)</name>
        <dbReference type="ChEBI" id="CHEBI:29105"/>
    </cofactor>
</comment>
<dbReference type="SUPFAM" id="SSF47819">
    <property type="entry name" value="HRDC-like"/>
    <property type="match status" value="1"/>
</dbReference>
<dbReference type="RefSeq" id="WP_189081538.1">
    <property type="nucleotide sequence ID" value="NZ_BMMX01000028.1"/>
</dbReference>
<dbReference type="InterPro" id="IPR001650">
    <property type="entry name" value="Helicase_C-like"/>
</dbReference>
<comment type="caution">
    <text evidence="21">The sequence shown here is derived from an EMBL/GenBank/DDBJ whole genome shotgun (WGS) entry which is preliminary data.</text>
</comment>
<evidence type="ECO:0000256" key="17">
    <source>
        <dbReference type="SAM" id="MobiDB-lite"/>
    </source>
</evidence>
<dbReference type="GO" id="GO:0003677">
    <property type="term" value="F:DNA binding"/>
    <property type="evidence" value="ECO:0007669"/>
    <property type="project" value="UniProtKB-KW"/>
</dbReference>
<dbReference type="GO" id="GO:0043590">
    <property type="term" value="C:bacterial nucleoid"/>
    <property type="evidence" value="ECO:0007669"/>
    <property type="project" value="TreeGrafter"/>
</dbReference>
<dbReference type="GO" id="GO:0006310">
    <property type="term" value="P:DNA recombination"/>
    <property type="evidence" value="ECO:0007669"/>
    <property type="project" value="UniProtKB-UniRule"/>
</dbReference>
<dbReference type="Gene3D" id="3.40.50.300">
    <property type="entry name" value="P-loop containing nucleotide triphosphate hydrolases"/>
    <property type="match status" value="2"/>
</dbReference>
<keyword evidence="5" id="KW-0547">Nucleotide-binding</keyword>
<keyword evidence="14" id="KW-0413">Isomerase</keyword>
<dbReference type="PANTHER" id="PTHR13710:SF105">
    <property type="entry name" value="ATP-DEPENDENT DNA HELICASE Q1"/>
    <property type="match status" value="1"/>
</dbReference>
<keyword evidence="4" id="KW-0479">Metal-binding</keyword>
<evidence type="ECO:0000256" key="10">
    <source>
        <dbReference type="ARBA" id="ARBA00022840"/>
    </source>
</evidence>
<evidence type="ECO:0000256" key="14">
    <source>
        <dbReference type="ARBA" id="ARBA00023235"/>
    </source>
</evidence>
<evidence type="ECO:0000256" key="15">
    <source>
        <dbReference type="ARBA" id="ARBA00034617"/>
    </source>
</evidence>
<evidence type="ECO:0000256" key="4">
    <source>
        <dbReference type="ARBA" id="ARBA00022723"/>
    </source>
</evidence>
<dbReference type="CDD" id="cd18794">
    <property type="entry name" value="SF2_C_RecQ"/>
    <property type="match status" value="1"/>
</dbReference>
<dbReference type="InterPro" id="IPR044876">
    <property type="entry name" value="HRDC_dom_sf"/>
</dbReference>
<dbReference type="PROSITE" id="PS50967">
    <property type="entry name" value="HRDC"/>
    <property type="match status" value="1"/>
</dbReference>
<feature type="domain" description="Helicase ATP-binding" evidence="19">
    <location>
        <begin position="31"/>
        <end position="199"/>
    </location>
</feature>
<evidence type="ECO:0000256" key="5">
    <source>
        <dbReference type="ARBA" id="ARBA00022741"/>
    </source>
</evidence>
<dbReference type="SUPFAM" id="SSF52540">
    <property type="entry name" value="P-loop containing nucleoside triphosphate hydrolases"/>
    <property type="match status" value="2"/>
</dbReference>
<reference evidence="21" key="1">
    <citation type="journal article" date="2014" name="Int. J. Syst. Evol. Microbiol.">
        <title>Complete genome sequence of Corynebacterium casei LMG S-19264T (=DSM 44701T), isolated from a smear-ripened cheese.</title>
        <authorList>
            <consortium name="US DOE Joint Genome Institute (JGI-PGF)"/>
            <person name="Walter F."/>
            <person name="Albersmeier A."/>
            <person name="Kalinowski J."/>
            <person name="Ruckert C."/>
        </authorList>
    </citation>
    <scope>NUCLEOTIDE SEQUENCE</scope>
    <source>
        <strain evidence="21">CGMCC 4.7299</strain>
    </source>
</reference>
<dbReference type="InterPro" id="IPR036388">
    <property type="entry name" value="WH-like_DNA-bd_sf"/>
</dbReference>
<dbReference type="InterPro" id="IPR027417">
    <property type="entry name" value="P-loop_NTPase"/>
</dbReference>
<dbReference type="SMART" id="SM00341">
    <property type="entry name" value="HRDC"/>
    <property type="match status" value="1"/>
</dbReference>
<comment type="cofactor">
    <cofactor evidence="1">
        <name>Mg(2+)</name>
        <dbReference type="ChEBI" id="CHEBI:18420"/>
    </cofactor>
</comment>
<keyword evidence="13" id="KW-0234">DNA repair</keyword>
<dbReference type="InterPro" id="IPR032284">
    <property type="entry name" value="RecQ_Zn-bd"/>
</dbReference>
<evidence type="ECO:0000256" key="13">
    <source>
        <dbReference type="ARBA" id="ARBA00023204"/>
    </source>
</evidence>
<evidence type="ECO:0000259" key="18">
    <source>
        <dbReference type="PROSITE" id="PS50967"/>
    </source>
</evidence>
<dbReference type="GO" id="GO:0046872">
    <property type="term" value="F:metal ion binding"/>
    <property type="evidence" value="ECO:0007669"/>
    <property type="project" value="UniProtKB-KW"/>
</dbReference>
<evidence type="ECO:0000256" key="9">
    <source>
        <dbReference type="ARBA" id="ARBA00022833"/>
    </source>
</evidence>
<dbReference type="InterPro" id="IPR002121">
    <property type="entry name" value="HRDC_dom"/>
</dbReference>
<dbReference type="Pfam" id="PF16124">
    <property type="entry name" value="RecQ_Zn_bind"/>
    <property type="match status" value="1"/>
</dbReference>
<evidence type="ECO:0000313" key="21">
    <source>
        <dbReference type="EMBL" id="GGL07803.1"/>
    </source>
</evidence>
<evidence type="ECO:0000256" key="12">
    <source>
        <dbReference type="ARBA" id="ARBA00023172"/>
    </source>
</evidence>
<keyword evidence="12" id="KW-0233">DNA recombination</keyword>
<feature type="domain" description="Helicase C-terminal" evidence="20">
    <location>
        <begin position="220"/>
        <end position="371"/>
    </location>
</feature>
<dbReference type="SMART" id="SM00956">
    <property type="entry name" value="RQC"/>
    <property type="match status" value="1"/>
</dbReference>
<dbReference type="InterPro" id="IPR014001">
    <property type="entry name" value="Helicase_ATP-bd"/>
</dbReference>
<dbReference type="InterPro" id="IPR011545">
    <property type="entry name" value="DEAD/DEAH_box_helicase_dom"/>
</dbReference>
<keyword evidence="10" id="KW-0067">ATP-binding</keyword>
<dbReference type="InterPro" id="IPR018982">
    <property type="entry name" value="RQC_domain"/>
</dbReference>
<dbReference type="InterPro" id="IPR010997">
    <property type="entry name" value="HRDC-like_sf"/>
</dbReference>
<proteinExistence type="inferred from homology"/>
<dbReference type="PROSITE" id="PS51194">
    <property type="entry name" value="HELICASE_CTER"/>
    <property type="match status" value="1"/>
</dbReference>
<gene>
    <name evidence="21" type="primary">recQ</name>
    <name evidence="21" type="ORF">GCM10012284_47800</name>
</gene>
<dbReference type="Pfam" id="PF00570">
    <property type="entry name" value="HRDC"/>
    <property type="match status" value="1"/>
</dbReference>
<dbReference type="SMART" id="SM00490">
    <property type="entry name" value="HELICc"/>
    <property type="match status" value="1"/>
</dbReference>
<dbReference type="Gene3D" id="1.10.150.80">
    <property type="entry name" value="HRDC domain"/>
    <property type="match status" value="1"/>
</dbReference>
<keyword evidence="11" id="KW-0238">DNA-binding</keyword>
<evidence type="ECO:0000259" key="19">
    <source>
        <dbReference type="PROSITE" id="PS51192"/>
    </source>
</evidence>
<dbReference type="GO" id="GO:0006260">
    <property type="term" value="P:DNA replication"/>
    <property type="evidence" value="ECO:0007669"/>
    <property type="project" value="InterPro"/>
</dbReference>
<evidence type="ECO:0000256" key="16">
    <source>
        <dbReference type="NCBIfam" id="TIGR01389"/>
    </source>
</evidence>
<evidence type="ECO:0000259" key="20">
    <source>
        <dbReference type="PROSITE" id="PS51194"/>
    </source>
</evidence>
<dbReference type="GO" id="GO:0005524">
    <property type="term" value="F:ATP binding"/>
    <property type="evidence" value="ECO:0007669"/>
    <property type="project" value="UniProtKB-KW"/>
</dbReference>
<keyword evidence="22" id="KW-1185">Reference proteome</keyword>
<dbReference type="SMART" id="SM00487">
    <property type="entry name" value="DEXDc"/>
    <property type="match status" value="1"/>
</dbReference>
<dbReference type="GO" id="GO:0030894">
    <property type="term" value="C:replisome"/>
    <property type="evidence" value="ECO:0007669"/>
    <property type="project" value="TreeGrafter"/>
</dbReference>
<evidence type="ECO:0000256" key="1">
    <source>
        <dbReference type="ARBA" id="ARBA00001946"/>
    </source>
</evidence>
<dbReference type="Gene3D" id="1.10.10.10">
    <property type="entry name" value="Winged helix-like DNA-binding domain superfamily/Winged helix DNA-binding domain"/>
    <property type="match status" value="1"/>
</dbReference>
<comment type="similarity">
    <text evidence="3">Belongs to the helicase family. RecQ subfamily.</text>
</comment>
<feature type="region of interest" description="Disordered" evidence="17">
    <location>
        <begin position="607"/>
        <end position="634"/>
    </location>
</feature>